<sequence length="32" mass="3859">GKDKAGKKENTNHRTYQYFVHYVPIFSIRIFT</sequence>
<gene>
    <name evidence="1" type="ORF">METZ01_LOCUS159833</name>
</gene>
<evidence type="ECO:0000313" key="1">
    <source>
        <dbReference type="EMBL" id="SVB06979.1"/>
    </source>
</evidence>
<proteinExistence type="predicted"/>
<dbReference type="AlphaFoldDB" id="A0A382AZT6"/>
<feature type="non-terminal residue" evidence="1">
    <location>
        <position position="1"/>
    </location>
</feature>
<protein>
    <submittedName>
        <fullName evidence="1">Uncharacterized protein</fullName>
    </submittedName>
</protein>
<organism evidence="1">
    <name type="scientific">marine metagenome</name>
    <dbReference type="NCBI Taxonomy" id="408172"/>
    <lineage>
        <taxon>unclassified sequences</taxon>
        <taxon>metagenomes</taxon>
        <taxon>ecological metagenomes</taxon>
    </lineage>
</organism>
<dbReference type="EMBL" id="UINC01027551">
    <property type="protein sequence ID" value="SVB06979.1"/>
    <property type="molecule type" value="Genomic_DNA"/>
</dbReference>
<name>A0A382AZT6_9ZZZZ</name>
<accession>A0A382AZT6</accession>
<reference evidence="1" key="1">
    <citation type="submission" date="2018-05" db="EMBL/GenBank/DDBJ databases">
        <authorList>
            <person name="Lanie J.A."/>
            <person name="Ng W.-L."/>
            <person name="Kazmierczak K.M."/>
            <person name="Andrzejewski T.M."/>
            <person name="Davidsen T.M."/>
            <person name="Wayne K.J."/>
            <person name="Tettelin H."/>
            <person name="Glass J.I."/>
            <person name="Rusch D."/>
            <person name="Podicherti R."/>
            <person name="Tsui H.-C.T."/>
            <person name="Winkler M.E."/>
        </authorList>
    </citation>
    <scope>NUCLEOTIDE SEQUENCE</scope>
</reference>